<dbReference type="Pfam" id="PF26059">
    <property type="entry name" value="DUF8020"/>
    <property type="match status" value="1"/>
</dbReference>
<sequence>MYTALAALTSTALLTTHATAHAEPATIRARAAIVDRTVQLHTDAGSLRVDHDRLQILDPAGTIVGALPLLLAKQGAMYPIDARIDGNTAVLTPRTDRARPLSEDERAQTAQAATAPVRNFDLRPVSAGDSPEDRFNDAMSHVNTELGAAVAVGTLLGAVIGGPLGCVFAGLLTTVAAGPVGAVVGCLTGAVIGAGIGVVVFNAAIGVPALIGSAIHFFNVVNAPGQPA</sequence>
<name>A0A7K1V4B5_9NOCA</name>
<keyword evidence="1" id="KW-0732">Signal</keyword>
<feature type="chain" id="PRO_5029717269" description="DUF8020 domain-containing protein" evidence="1">
    <location>
        <begin position="23"/>
        <end position="228"/>
    </location>
</feature>
<reference evidence="3 4" key="1">
    <citation type="submission" date="2019-12" db="EMBL/GenBank/DDBJ databases">
        <title>Nocardia sp. nov. ET3-3 isolated from soil.</title>
        <authorList>
            <person name="Kanchanasin P."/>
            <person name="Tanasupawat S."/>
            <person name="Yuki M."/>
            <person name="Kudo T."/>
        </authorList>
    </citation>
    <scope>NUCLEOTIDE SEQUENCE [LARGE SCALE GENOMIC DNA]</scope>
    <source>
        <strain evidence="3 4">ET3-3</strain>
    </source>
</reference>
<proteinExistence type="predicted"/>
<organism evidence="3 4">
    <name type="scientific">Nocardia terrae</name>
    <dbReference type="NCBI Taxonomy" id="2675851"/>
    <lineage>
        <taxon>Bacteria</taxon>
        <taxon>Bacillati</taxon>
        <taxon>Actinomycetota</taxon>
        <taxon>Actinomycetes</taxon>
        <taxon>Mycobacteriales</taxon>
        <taxon>Nocardiaceae</taxon>
        <taxon>Nocardia</taxon>
    </lineage>
</organism>
<feature type="signal peptide" evidence="1">
    <location>
        <begin position="1"/>
        <end position="22"/>
    </location>
</feature>
<evidence type="ECO:0000313" key="3">
    <source>
        <dbReference type="EMBL" id="MVU81367.1"/>
    </source>
</evidence>
<dbReference type="Proteomes" id="UP000466794">
    <property type="component" value="Unassembled WGS sequence"/>
</dbReference>
<dbReference type="EMBL" id="WRPP01000006">
    <property type="protein sequence ID" value="MVU81367.1"/>
    <property type="molecule type" value="Genomic_DNA"/>
</dbReference>
<gene>
    <name evidence="3" type="ORF">GPX89_29505</name>
</gene>
<keyword evidence="4" id="KW-1185">Reference proteome</keyword>
<evidence type="ECO:0000256" key="1">
    <source>
        <dbReference type="SAM" id="SignalP"/>
    </source>
</evidence>
<dbReference type="InterPro" id="IPR058333">
    <property type="entry name" value="DUF8020"/>
</dbReference>
<dbReference type="RefSeq" id="WP_198347648.1">
    <property type="nucleotide sequence ID" value="NZ_WRPP01000006.1"/>
</dbReference>
<dbReference type="AlphaFoldDB" id="A0A7K1V4B5"/>
<evidence type="ECO:0000313" key="4">
    <source>
        <dbReference type="Proteomes" id="UP000466794"/>
    </source>
</evidence>
<accession>A0A7K1V4B5</accession>
<feature type="domain" description="DUF8020" evidence="2">
    <location>
        <begin position="27"/>
        <end position="94"/>
    </location>
</feature>
<comment type="caution">
    <text evidence="3">The sequence shown here is derived from an EMBL/GenBank/DDBJ whole genome shotgun (WGS) entry which is preliminary data.</text>
</comment>
<evidence type="ECO:0000259" key="2">
    <source>
        <dbReference type="Pfam" id="PF26059"/>
    </source>
</evidence>
<protein>
    <recommendedName>
        <fullName evidence="2">DUF8020 domain-containing protein</fullName>
    </recommendedName>
</protein>